<evidence type="ECO:0000313" key="2">
    <source>
        <dbReference type="EMBL" id="ALV27629.1"/>
    </source>
</evidence>
<keyword evidence="1" id="KW-1133">Transmembrane helix</keyword>
<dbReference type="Proteomes" id="UP000064921">
    <property type="component" value="Chromosome"/>
</dbReference>
<dbReference type="KEGG" id="pphr:APZ00_11595"/>
<protein>
    <submittedName>
        <fullName evidence="2">Uncharacterized protein</fullName>
    </submittedName>
</protein>
<gene>
    <name evidence="2" type="ORF">APZ00_11595</name>
</gene>
<evidence type="ECO:0000256" key="1">
    <source>
        <dbReference type="SAM" id="Phobius"/>
    </source>
</evidence>
<keyword evidence="3" id="KW-1185">Reference proteome</keyword>
<evidence type="ECO:0000313" key="3">
    <source>
        <dbReference type="Proteomes" id="UP000064921"/>
    </source>
</evidence>
<feature type="transmembrane region" description="Helical" evidence="1">
    <location>
        <begin position="115"/>
        <end position="133"/>
    </location>
</feature>
<organism evidence="2 3">
    <name type="scientific">Pannonibacter phragmitetus</name>
    <dbReference type="NCBI Taxonomy" id="121719"/>
    <lineage>
        <taxon>Bacteria</taxon>
        <taxon>Pseudomonadati</taxon>
        <taxon>Pseudomonadota</taxon>
        <taxon>Alphaproteobacteria</taxon>
        <taxon>Hyphomicrobiales</taxon>
        <taxon>Stappiaceae</taxon>
        <taxon>Pannonibacter</taxon>
    </lineage>
</organism>
<feature type="transmembrane region" description="Helical" evidence="1">
    <location>
        <begin position="79"/>
        <end position="103"/>
    </location>
</feature>
<dbReference type="STRING" id="121719.APZ00_11595"/>
<keyword evidence="1" id="KW-0472">Membrane</keyword>
<sequence length="136" mass="14420">MDRLAPNRTGHGLQAALAYGLPLSAAYIATGLTRTLWLDAHAGPLPGALLEAAVFLALCLAMLASGWQDRAIRRHPITAGAGMLLLFLLLDAAIAAGLCGVPLARHFGRFSQAHGLVQLTALSFCALLPRFWYSET</sequence>
<feature type="transmembrane region" description="Helical" evidence="1">
    <location>
        <begin position="49"/>
        <end position="67"/>
    </location>
</feature>
<proteinExistence type="predicted"/>
<keyword evidence="1" id="KW-0812">Transmembrane</keyword>
<dbReference type="RefSeq" id="WP_058898988.1">
    <property type="nucleotide sequence ID" value="NZ_CP013068.1"/>
</dbReference>
<dbReference type="EMBL" id="CP013068">
    <property type="protein sequence ID" value="ALV27629.1"/>
    <property type="molecule type" value="Genomic_DNA"/>
</dbReference>
<dbReference type="AlphaFoldDB" id="A0A0U3PK56"/>
<name>A0A0U3PK56_9HYPH</name>
<reference evidence="2 3" key="1">
    <citation type="submission" date="2015-10" db="EMBL/GenBank/DDBJ databases">
        <title>The world's first case of liver abscess caused by Pannonibacter phragmitetus.</title>
        <authorList>
            <person name="Ming D."/>
            <person name="Wang M."/>
            <person name="Zhou Y."/>
            <person name="Jiang T."/>
            <person name="Hu S."/>
        </authorList>
    </citation>
    <scope>NUCLEOTIDE SEQUENCE [LARGE SCALE GENOMIC DNA]</scope>
    <source>
        <strain evidence="2 3">31801</strain>
    </source>
</reference>
<accession>A0A0U3PK56</accession>
<feature type="transmembrane region" description="Helical" evidence="1">
    <location>
        <begin position="12"/>
        <end position="29"/>
    </location>
</feature>